<dbReference type="Proteomes" id="UP000189735">
    <property type="component" value="Unassembled WGS sequence"/>
</dbReference>
<dbReference type="PROSITE" id="PS50977">
    <property type="entry name" value="HTH_TETR_2"/>
    <property type="match status" value="1"/>
</dbReference>
<dbReference type="GO" id="GO:0003700">
    <property type="term" value="F:DNA-binding transcription factor activity"/>
    <property type="evidence" value="ECO:0007669"/>
    <property type="project" value="TreeGrafter"/>
</dbReference>
<dbReference type="EMBL" id="FUYG01000006">
    <property type="protein sequence ID" value="SKA97565.1"/>
    <property type="molecule type" value="Genomic_DNA"/>
</dbReference>
<dbReference type="PANTHER" id="PTHR30055:SF226">
    <property type="entry name" value="HTH-TYPE TRANSCRIPTIONAL REGULATOR PKSA"/>
    <property type="match status" value="1"/>
</dbReference>
<dbReference type="InterPro" id="IPR001647">
    <property type="entry name" value="HTH_TetR"/>
</dbReference>
<evidence type="ECO:0000313" key="6">
    <source>
        <dbReference type="Proteomes" id="UP000189735"/>
    </source>
</evidence>
<sequence length="239" mass="25472">MGHMSSVSTSSKAGRPRASAHKQNSALSAREQILDAAAALFSETGFSGSSTRAIADRVGIRQQSLYYHFAGKDEILAELLSGSVRPSIEFVQRIEARVPDEITPAGALFALASIDARTLRQTPHNIGTLYLLPEIQESRYDAFRIEREQLRASYGRLGVAAAHPDVAATMSEDRIGAILIQLAELVIRLRRDGGTAATPEDDDTTIAASCLRVLGLSSAEIAAAREEAAAVTALSASTH</sequence>
<dbReference type="Gene3D" id="1.10.357.10">
    <property type="entry name" value="Tetracycline Repressor, domain 2"/>
    <property type="match status" value="1"/>
</dbReference>
<name>A0A1T4Y8F6_9MICO</name>
<dbReference type="Pfam" id="PF00440">
    <property type="entry name" value="TetR_N"/>
    <property type="match status" value="1"/>
</dbReference>
<proteinExistence type="predicted"/>
<feature type="compositionally biased region" description="Polar residues" evidence="3">
    <location>
        <begin position="1"/>
        <end position="12"/>
    </location>
</feature>
<feature type="DNA-binding region" description="H-T-H motif" evidence="2">
    <location>
        <begin position="50"/>
        <end position="69"/>
    </location>
</feature>
<evidence type="ECO:0000259" key="4">
    <source>
        <dbReference type="PROSITE" id="PS50977"/>
    </source>
</evidence>
<dbReference type="AlphaFoldDB" id="A0A1T4Y8F6"/>
<evidence type="ECO:0000313" key="5">
    <source>
        <dbReference type="EMBL" id="SKA97565.1"/>
    </source>
</evidence>
<evidence type="ECO:0000256" key="1">
    <source>
        <dbReference type="ARBA" id="ARBA00023125"/>
    </source>
</evidence>
<gene>
    <name evidence="5" type="ORF">SAMN06295879_2384</name>
</gene>
<dbReference type="PANTHER" id="PTHR30055">
    <property type="entry name" value="HTH-TYPE TRANSCRIPTIONAL REGULATOR RUTR"/>
    <property type="match status" value="1"/>
</dbReference>
<feature type="domain" description="HTH tetR-type" evidence="4">
    <location>
        <begin position="27"/>
        <end position="87"/>
    </location>
</feature>
<dbReference type="InterPro" id="IPR009057">
    <property type="entry name" value="Homeodomain-like_sf"/>
</dbReference>
<accession>A0A1T4Y8F6</accession>
<organism evidence="5 6">
    <name type="scientific">Agreia bicolorata</name>
    <dbReference type="NCBI Taxonomy" id="110935"/>
    <lineage>
        <taxon>Bacteria</taxon>
        <taxon>Bacillati</taxon>
        <taxon>Actinomycetota</taxon>
        <taxon>Actinomycetes</taxon>
        <taxon>Micrococcales</taxon>
        <taxon>Microbacteriaceae</taxon>
        <taxon>Agreia</taxon>
    </lineage>
</organism>
<evidence type="ECO:0000256" key="3">
    <source>
        <dbReference type="SAM" id="MobiDB-lite"/>
    </source>
</evidence>
<feature type="region of interest" description="Disordered" evidence="3">
    <location>
        <begin position="1"/>
        <end position="25"/>
    </location>
</feature>
<keyword evidence="1 2" id="KW-0238">DNA-binding</keyword>
<dbReference type="InterPro" id="IPR050109">
    <property type="entry name" value="HTH-type_TetR-like_transc_reg"/>
</dbReference>
<reference evidence="6" key="1">
    <citation type="submission" date="2017-02" db="EMBL/GenBank/DDBJ databases">
        <authorList>
            <person name="Varghese N."/>
            <person name="Submissions S."/>
        </authorList>
    </citation>
    <scope>NUCLEOTIDE SEQUENCE [LARGE SCALE GENOMIC DNA]</scope>
    <source>
        <strain evidence="6">VKM Ac-2052</strain>
    </source>
</reference>
<dbReference type="PRINTS" id="PR00455">
    <property type="entry name" value="HTHTETR"/>
</dbReference>
<dbReference type="GO" id="GO:0000976">
    <property type="term" value="F:transcription cis-regulatory region binding"/>
    <property type="evidence" value="ECO:0007669"/>
    <property type="project" value="TreeGrafter"/>
</dbReference>
<evidence type="ECO:0000256" key="2">
    <source>
        <dbReference type="PROSITE-ProRule" id="PRU00335"/>
    </source>
</evidence>
<protein>
    <submittedName>
        <fullName evidence="5">Transcriptional regulator, TetR family</fullName>
    </submittedName>
</protein>
<dbReference type="SUPFAM" id="SSF46689">
    <property type="entry name" value="Homeodomain-like"/>
    <property type="match status" value="1"/>
</dbReference>